<evidence type="ECO:0000256" key="2">
    <source>
        <dbReference type="ARBA" id="ARBA00022617"/>
    </source>
</evidence>
<dbReference type="PRINTS" id="PR00385">
    <property type="entry name" value="P450"/>
</dbReference>
<evidence type="ECO:0000256" key="1">
    <source>
        <dbReference type="ARBA" id="ARBA00010617"/>
    </source>
</evidence>
<feature type="region of interest" description="Disordered" evidence="8">
    <location>
        <begin position="1"/>
        <end position="29"/>
    </location>
</feature>
<keyword evidence="4 7" id="KW-0560">Oxidoreductase</keyword>
<evidence type="ECO:0000313" key="9">
    <source>
        <dbReference type="EMBL" id="MFC4246825.1"/>
    </source>
</evidence>
<dbReference type="InterPro" id="IPR050196">
    <property type="entry name" value="Cytochrome_P450_Monoox"/>
</dbReference>
<dbReference type="PROSITE" id="PS00086">
    <property type="entry name" value="CYTOCHROME_P450"/>
    <property type="match status" value="1"/>
</dbReference>
<evidence type="ECO:0000256" key="4">
    <source>
        <dbReference type="ARBA" id="ARBA00023002"/>
    </source>
</evidence>
<evidence type="ECO:0000256" key="8">
    <source>
        <dbReference type="SAM" id="MobiDB-lite"/>
    </source>
</evidence>
<gene>
    <name evidence="9" type="ORF">ACFOZ7_07400</name>
</gene>
<dbReference type="Proteomes" id="UP001595821">
    <property type="component" value="Unassembled WGS sequence"/>
</dbReference>
<dbReference type="PANTHER" id="PTHR24291">
    <property type="entry name" value="CYTOCHROME P450 FAMILY 4"/>
    <property type="match status" value="1"/>
</dbReference>
<dbReference type="GO" id="GO:0004497">
    <property type="term" value="F:monooxygenase activity"/>
    <property type="evidence" value="ECO:0007669"/>
    <property type="project" value="UniProtKB-KW"/>
</dbReference>
<feature type="compositionally biased region" description="Low complexity" evidence="8">
    <location>
        <begin position="9"/>
        <end position="20"/>
    </location>
</feature>
<evidence type="ECO:0000256" key="7">
    <source>
        <dbReference type="RuleBase" id="RU000461"/>
    </source>
</evidence>
<dbReference type="InterPro" id="IPR002401">
    <property type="entry name" value="Cyt_P450_E_grp-I"/>
</dbReference>
<evidence type="ECO:0000256" key="5">
    <source>
        <dbReference type="ARBA" id="ARBA00023004"/>
    </source>
</evidence>
<keyword evidence="3 7" id="KW-0479">Metal-binding</keyword>
<dbReference type="GeneID" id="71854333"/>
<dbReference type="Gene3D" id="1.10.630.10">
    <property type="entry name" value="Cytochrome P450"/>
    <property type="match status" value="1"/>
</dbReference>
<protein>
    <submittedName>
        <fullName evidence="9">Cytochrome P450</fullName>
    </submittedName>
</protein>
<proteinExistence type="inferred from homology"/>
<dbReference type="EMBL" id="JBHSDJ010000016">
    <property type="protein sequence ID" value="MFC4246825.1"/>
    <property type="molecule type" value="Genomic_DNA"/>
</dbReference>
<dbReference type="PANTHER" id="PTHR24291:SF50">
    <property type="entry name" value="BIFUNCTIONAL ALBAFLAVENONE MONOOXYGENASE_TERPENE SYNTHASE"/>
    <property type="match status" value="1"/>
</dbReference>
<dbReference type="AlphaFoldDB" id="A0ABD5NYK0"/>
<keyword evidence="6 7" id="KW-0503">Monooxygenase</keyword>
<dbReference type="InterPro" id="IPR017972">
    <property type="entry name" value="Cyt_P450_CS"/>
</dbReference>
<dbReference type="InterPro" id="IPR001128">
    <property type="entry name" value="Cyt_P450"/>
</dbReference>
<keyword evidence="5 7" id="KW-0408">Iron</keyword>
<accession>A0ABD5NYK0</accession>
<dbReference type="InterPro" id="IPR036396">
    <property type="entry name" value="Cyt_P450_sf"/>
</dbReference>
<sequence>MSSPDQASGRNGTAETTTGTPLPPGPSGDPVVGCLRPFLRDPFSFYDDLAEFGDVVRWQLPGRRFTTLFHPDHVERVLVAESDRFERNVAGDFQVDFAPEGLLLNRGEQWRTQRTLMQPAFTMDRIRSYANPMVEYADRTARRWDDGQEVALNRDFSNLTLRILTKTLFDLEVGADGDDDEAVVAAARAINERVDVSRLTSFLPTWIPTPTNRRYRRALADYRERADGLIEERRHDGAGGEDLLSILLRAEGPDGATLSEEEIRDNLMTFMFAGHETTSLGLTYAFLLLSQHDDVLDRLRREHEEVLGDESPSFDHVPALEYTEAVVSESMRLHPPAHIITRRAKEDAVIDGYRIPEGTIVTLPQFRIHVDDRFYDDPDAFRPERWLDGSADERPEYAYFPFGAGPRHCIGMRFAMLEMQLVVAVLARRFDFELLSDPDPDVTAGGTHRPVEDVRVRLHDR</sequence>
<evidence type="ECO:0000256" key="3">
    <source>
        <dbReference type="ARBA" id="ARBA00022723"/>
    </source>
</evidence>
<organism evidence="9 10">
    <name type="scientific">Natribaculum luteum</name>
    <dbReference type="NCBI Taxonomy" id="1586232"/>
    <lineage>
        <taxon>Archaea</taxon>
        <taxon>Methanobacteriati</taxon>
        <taxon>Methanobacteriota</taxon>
        <taxon>Stenosarchaea group</taxon>
        <taxon>Halobacteria</taxon>
        <taxon>Halobacteriales</taxon>
        <taxon>Natrialbaceae</taxon>
        <taxon>Natribaculum</taxon>
    </lineage>
</organism>
<keyword evidence="2 7" id="KW-0349">Heme</keyword>
<comment type="caution">
    <text evidence="9">The sequence shown here is derived from an EMBL/GenBank/DDBJ whole genome shotgun (WGS) entry which is preliminary data.</text>
</comment>
<dbReference type="RefSeq" id="WP_246966416.1">
    <property type="nucleotide sequence ID" value="NZ_CP095397.1"/>
</dbReference>
<evidence type="ECO:0000256" key="6">
    <source>
        <dbReference type="ARBA" id="ARBA00023033"/>
    </source>
</evidence>
<evidence type="ECO:0000313" key="10">
    <source>
        <dbReference type="Proteomes" id="UP001595821"/>
    </source>
</evidence>
<reference evidence="9 10" key="1">
    <citation type="journal article" date="2014" name="Int. J. Syst. Evol. Microbiol.">
        <title>Complete genome sequence of Corynebacterium casei LMG S-19264T (=DSM 44701T), isolated from a smear-ripened cheese.</title>
        <authorList>
            <consortium name="US DOE Joint Genome Institute (JGI-PGF)"/>
            <person name="Walter F."/>
            <person name="Albersmeier A."/>
            <person name="Kalinowski J."/>
            <person name="Ruckert C."/>
        </authorList>
    </citation>
    <scope>NUCLEOTIDE SEQUENCE [LARGE SCALE GENOMIC DNA]</scope>
    <source>
        <strain evidence="9 10">IBRC-M 10912</strain>
    </source>
</reference>
<dbReference type="Pfam" id="PF00067">
    <property type="entry name" value="p450"/>
    <property type="match status" value="1"/>
</dbReference>
<dbReference type="PRINTS" id="PR00463">
    <property type="entry name" value="EP450I"/>
</dbReference>
<dbReference type="GO" id="GO:0046872">
    <property type="term" value="F:metal ion binding"/>
    <property type="evidence" value="ECO:0007669"/>
    <property type="project" value="UniProtKB-KW"/>
</dbReference>
<dbReference type="SUPFAM" id="SSF48264">
    <property type="entry name" value="Cytochrome P450"/>
    <property type="match status" value="1"/>
</dbReference>
<name>A0ABD5NYK0_9EURY</name>
<comment type="similarity">
    <text evidence="1 7">Belongs to the cytochrome P450 family.</text>
</comment>